<name>A0ACC0KNX7_CHOFU</name>
<organism evidence="1 2">
    <name type="scientific">Choristoneura fumiferana</name>
    <name type="common">Spruce budworm moth</name>
    <name type="synonym">Archips fumiferana</name>
    <dbReference type="NCBI Taxonomy" id="7141"/>
    <lineage>
        <taxon>Eukaryota</taxon>
        <taxon>Metazoa</taxon>
        <taxon>Ecdysozoa</taxon>
        <taxon>Arthropoda</taxon>
        <taxon>Hexapoda</taxon>
        <taxon>Insecta</taxon>
        <taxon>Pterygota</taxon>
        <taxon>Neoptera</taxon>
        <taxon>Endopterygota</taxon>
        <taxon>Lepidoptera</taxon>
        <taxon>Glossata</taxon>
        <taxon>Ditrysia</taxon>
        <taxon>Tortricoidea</taxon>
        <taxon>Tortricidae</taxon>
        <taxon>Tortricinae</taxon>
        <taxon>Choristoneura</taxon>
    </lineage>
</organism>
<proteinExistence type="predicted"/>
<keyword evidence="2" id="KW-1185">Reference proteome</keyword>
<comment type="caution">
    <text evidence="1">The sequence shown here is derived from an EMBL/GenBank/DDBJ whole genome shotgun (WGS) entry which is preliminary data.</text>
</comment>
<evidence type="ECO:0000313" key="1">
    <source>
        <dbReference type="EMBL" id="KAI8437975.1"/>
    </source>
</evidence>
<sequence>MKYFMLIMAVAINAVSSDGTCTYNNSHITNTQCVTSTLNNCNVRDSQLDTTTCTNSQYDGIYITASTTTNTQACRGVPLLGKGLPPCPPFYPFLGDL</sequence>
<reference evidence="1 2" key="1">
    <citation type="journal article" date="2022" name="Genome Biol. Evol.">
        <title>The Spruce Budworm Genome: Reconstructing the Evolutionary History of Antifreeze Proteins.</title>
        <authorList>
            <person name="Beliveau C."/>
            <person name="Gagne P."/>
            <person name="Picq S."/>
            <person name="Vernygora O."/>
            <person name="Keeling C.I."/>
            <person name="Pinkney K."/>
            <person name="Doucet D."/>
            <person name="Wen F."/>
            <person name="Johnston J.S."/>
            <person name="Maaroufi H."/>
            <person name="Boyle B."/>
            <person name="Laroche J."/>
            <person name="Dewar K."/>
            <person name="Juretic N."/>
            <person name="Blackburn G."/>
            <person name="Nisole A."/>
            <person name="Brunet B."/>
            <person name="Brandao M."/>
            <person name="Lumley L."/>
            <person name="Duan J."/>
            <person name="Quan G."/>
            <person name="Lucarotti C.J."/>
            <person name="Roe A.D."/>
            <person name="Sperling F.A.H."/>
            <person name="Levesque R.C."/>
            <person name="Cusson M."/>
        </authorList>
    </citation>
    <scope>NUCLEOTIDE SEQUENCE [LARGE SCALE GENOMIC DNA]</scope>
    <source>
        <strain evidence="1">Glfc:IPQL:Cfum</strain>
    </source>
</reference>
<accession>A0ACC0KNX7</accession>
<evidence type="ECO:0000313" key="2">
    <source>
        <dbReference type="Proteomes" id="UP001064048"/>
    </source>
</evidence>
<gene>
    <name evidence="1" type="ORF">MSG28_010636</name>
</gene>
<protein>
    <submittedName>
        <fullName evidence="1">Uncharacterized protein</fullName>
    </submittedName>
</protein>
<dbReference type="Proteomes" id="UP001064048">
    <property type="component" value="Chromosome 18"/>
</dbReference>
<dbReference type="EMBL" id="CM046118">
    <property type="protein sequence ID" value="KAI8437975.1"/>
    <property type="molecule type" value="Genomic_DNA"/>
</dbReference>